<dbReference type="EMBL" id="BAFB01000112">
    <property type="protein sequence ID" value="GAB34519.1"/>
    <property type="molecule type" value="Genomic_DNA"/>
</dbReference>
<comment type="caution">
    <text evidence="4">The sequence shown here is derived from an EMBL/GenBank/DDBJ whole genome shotgun (WGS) entry which is preliminary data.</text>
</comment>
<evidence type="ECO:0000259" key="3">
    <source>
        <dbReference type="Pfam" id="PF08237"/>
    </source>
</evidence>
<reference evidence="4" key="1">
    <citation type="submission" date="2012-02" db="EMBL/GenBank/DDBJ databases">
        <title>Whole genome shotgun sequence of Gordonia otitidis NBRC 100426.</title>
        <authorList>
            <person name="Yoshida I."/>
            <person name="Hosoyama A."/>
            <person name="Tsuchikane K."/>
            <person name="Katsumata H."/>
            <person name="Yamazaki S."/>
            <person name="Fujita N."/>
        </authorList>
    </citation>
    <scope>NUCLEOTIDE SEQUENCE [LARGE SCALE GENOMIC DNA]</scope>
    <source>
        <strain evidence="4">NBRC 100426</strain>
    </source>
</reference>
<feature type="chain" id="PRO_5038805386" description="PE-PPE domain-containing protein" evidence="2">
    <location>
        <begin position="31"/>
        <end position="253"/>
    </location>
</feature>
<sequence>MTRAFRSVVLTSSALLCVICMNVATPPHSAAAPLDPTARPGRQTHTTVLTCEPLIFGADGILHIMNTTFSRYAPTHGTPVRVPTVVDLRWAGLLRGRDLLNDYIRRTPGKKIVFGYSRGAQIASEWLRTYAGRADAPPAADLSFVLIGNLQRRFGGSMGRTLDGHQLEPTPDYTQYKVVDSRRWDGWSNADNWPGGADNGSAGSSGSADASAQLRLQGRGKWVTHSNYQRNSISDPRNRVRTTVGNTTYLVGP</sequence>
<dbReference type="STRING" id="1108044.GOOTI_112_00030"/>
<organism evidence="4 5">
    <name type="scientific">Gordonia otitidis (strain DSM 44809 / CCUG 52243 / JCM 12355 / NBRC 100426 / IFM 10032)</name>
    <dbReference type="NCBI Taxonomy" id="1108044"/>
    <lineage>
        <taxon>Bacteria</taxon>
        <taxon>Bacillati</taxon>
        <taxon>Actinomycetota</taxon>
        <taxon>Actinomycetes</taxon>
        <taxon>Mycobacteriales</taxon>
        <taxon>Gordoniaceae</taxon>
        <taxon>Gordonia</taxon>
    </lineage>
</organism>
<dbReference type="InterPro" id="IPR013228">
    <property type="entry name" value="PE-PPE_C"/>
</dbReference>
<keyword evidence="5" id="KW-1185">Reference proteome</keyword>
<feature type="compositionally biased region" description="Low complexity" evidence="1">
    <location>
        <begin position="195"/>
        <end position="211"/>
    </location>
</feature>
<proteinExistence type="predicted"/>
<dbReference type="Pfam" id="PF08237">
    <property type="entry name" value="PE-PPE"/>
    <property type="match status" value="1"/>
</dbReference>
<dbReference type="Proteomes" id="UP000005038">
    <property type="component" value="Unassembled WGS sequence"/>
</dbReference>
<name>H5TM11_GORO1</name>
<keyword evidence="2" id="KW-0732">Signal</keyword>
<protein>
    <recommendedName>
        <fullName evidence="3">PE-PPE domain-containing protein</fullName>
    </recommendedName>
</protein>
<dbReference type="SUPFAM" id="SSF53474">
    <property type="entry name" value="alpha/beta-Hydrolases"/>
    <property type="match status" value="1"/>
</dbReference>
<dbReference type="Gene3D" id="3.40.50.1820">
    <property type="entry name" value="alpha/beta hydrolase"/>
    <property type="match status" value="1"/>
</dbReference>
<feature type="signal peptide" evidence="2">
    <location>
        <begin position="1"/>
        <end position="30"/>
    </location>
</feature>
<feature type="domain" description="PE-PPE" evidence="3">
    <location>
        <begin position="95"/>
        <end position="192"/>
    </location>
</feature>
<accession>H5TM11</accession>
<gene>
    <name evidence="4" type="ORF">GOOTI_112_00030</name>
</gene>
<evidence type="ECO:0000313" key="5">
    <source>
        <dbReference type="Proteomes" id="UP000005038"/>
    </source>
</evidence>
<evidence type="ECO:0000256" key="1">
    <source>
        <dbReference type="SAM" id="MobiDB-lite"/>
    </source>
</evidence>
<dbReference type="RefSeq" id="WP_007238755.1">
    <property type="nucleotide sequence ID" value="NZ_BAFB01000112.1"/>
</dbReference>
<evidence type="ECO:0000256" key="2">
    <source>
        <dbReference type="SAM" id="SignalP"/>
    </source>
</evidence>
<dbReference type="AlphaFoldDB" id="H5TM11"/>
<evidence type="ECO:0000313" key="4">
    <source>
        <dbReference type="EMBL" id="GAB34519.1"/>
    </source>
</evidence>
<feature type="region of interest" description="Disordered" evidence="1">
    <location>
        <begin position="189"/>
        <end position="211"/>
    </location>
</feature>
<dbReference type="InterPro" id="IPR029058">
    <property type="entry name" value="AB_hydrolase_fold"/>
</dbReference>